<sequence>MIYIYTITEKPLAEKSITITLPDNAGSTQQHLVVVQSYISWLGPWFPASFKTVKVYDNNNVQVPKKKWTAAVKQEATALKATVPFQIGFFRNTIILAVVLGILSLVMPRINKQRAAQAQANITALNEKMKHLAPGDMLRVSFIKMINENTAGGEIGLAKVTRISNDTLFIVRSTNMAENTIDNKKAPFTATGFSAIAEKINLQTLIISDADRILQTYPAPGESSGNTIGTVIGLEN</sequence>
<evidence type="ECO:0000313" key="2">
    <source>
        <dbReference type="EMBL" id="MCW3485797.1"/>
    </source>
</evidence>
<name>A0ABT3IP98_9BACT</name>
<proteinExistence type="predicted"/>
<keyword evidence="1" id="KW-0812">Transmembrane</keyword>
<evidence type="ECO:0000313" key="3">
    <source>
        <dbReference type="Proteomes" id="UP001207742"/>
    </source>
</evidence>
<evidence type="ECO:0000256" key="1">
    <source>
        <dbReference type="SAM" id="Phobius"/>
    </source>
</evidence>
<dbReference type="Proteomes" id="UP001207742">
    <property type="component" value="Unassembled WGS sequence"/>
</dbReference>
<accession>A0ABT3IP98</accession>
<feature type="transmembrane region" description="Helical" evidence="1">
    <location>
        <begin position="89"/>
        <end position="107"/>
    </location>
</feature>
<keyword evidence="3" id="KW-1185">Reference proteome</keyword>
<comment type="caution">
    <text evidence="2">The sequence shown here is derived from an EMBL/GenBank/DDBJ whole genome shotgun (WGS) entry which is preliminary data.</text>
</comment>
<dbReference type="EMBL" id="JAPDNS010000002">
    <property type="protein sequence ID" value="MCW3485797.1"/>
    <property type="molecule type" value="Genomic_DNA"/>
</dbReference>
<dbReference type="RefSeq" id="WP_264732594.1">
    <property type="nucleotide sequence ID" value="NZ_JAPDNR010000001.1"/>
</dbReference>
<reference evidence="2 3" key="1">
    <citation type="submission" date="2022-10" db="EMBL/GenBank/DDBJ databases">
        <title>Chitinophaga nivalis PC15 sp. nov., isolated from Pyeongchang county, South Korea.</title>
        <authorList>
            <person name="Trinh H.N."/>
        </authorList>
    </citation>
    <scope>NUCLEOTIDE SEQUENCE [LARGE SCALE GENOMIC DNA]</scope>
    <source>
        <strain evidence="2 3">PC14</strain>
    </source>
</reference>
<protein>
    <submittedName>
        <fullName evidence="2">Uncharacterized protein</fullName>
    </submittedName>
</protein>
<keyword evidence="1" id="KW-0472">Membrane</keyword>
<keyword evidence="1" id="KW-1133">Transmembrane helix</keyword>
<organism evidence="2 3">
    <name type="scientific">Chitinophaga nivalis</name>
    <dbReference type="NCBI Taxonomy" id="2991709"/>
    <lineage>
        <taxon>Bacteria</taxon>
        <taxon>Pseudomonadati</taxon>
        <taxon>Bacteroidota</taxon>
        <taxon>Chitinophagia</taxon>
        <taxon>Chitinophagales</taxon>
        <taxon>Chitinophagaceae</taxon>
        <taxon>Chitinophaga</taxon>
    </lineage>
</organism>
<gene>
    <name evidence="2" type="ORF">OL497_17965</name>
</gene>